<sequence>MIKHSLANLPLQFAHSFEVFSQNTISFDMLLNEKSGLCNIMLKFSGLKVAEVRARVCAGEVTSAVAG</sequence>
<dbReference type="AlphaFoldDB" id="A0A835MKM6"/>
<keyword evidence="2" id="KW-1185">Reference proteome</keyword>
<comment type="caution">
    <text evidence="1">The sequence shown here is derived from an EMBL/GenBank/DDBJ whole genome shotgun (WGS) entry which is preliminary data.</text>
</comment>
<proteinExistence type="predicted"/>
<evidence type="ECO:0000313" key="1">
    <source>
        <dbReference type="EMBL" id="KAF9664431.1"/>
    </source>
</evidence>
<gene>
    <name evidence="1" type="ORF">SADUNF_Sadunf16G0018200</name>
</gene>
<organism evidence="1 2">
    <name type="scientific">Salix dunnii</name>
    <dbReference type="NCBI Taxonomy" id="1413687"/>
    <lineage>
        <taxon>Eukaryota</taxon>
        <taxon>Viridiplantae</taxon>
        <taxon>Streptophyta</taxon>
        <taxon>Embryophyta</taxon>
        <taxon>Tracheophyta</taxon>
        <taxon>Spermatophyta</taxon>
        <taxon>Magnoliopsida</taxon>
        <taxon>eudicotyledons</taxon>
        <taxon>Gunneridae</taxon>
        <taxon>Pentapetalae</taxon>
        <taxon>rosids</taxon>
        <taxon>fabids</taxon>
        <taxon>Malpighiales</taxon>
        <taxon>Salicaceae</taxon>
        <taxon>Saliceae</taxon>
        <taxon>Salix</taxon>
    </lineage>
</organism>
<dbReference type="Proteomes" id="UP000657918">
    <property type="component" value="Chromosome 16"/>
</dbReference>
<reference evidence="1 2" key="1">
    <citation type="submission" date="2020-10" db="EMBL/GenBank/DDBJ databases">
        <title>Plant Genome Project.</title>
        <authorList>
            <person name="Zhang R.-G."/>
        </authorList>
    </citation>
    <scope>NUCLEOTIDE SEQUENCE [LARGE SCALE GENOMIC DNA]</scope>
    <source>
        <strain evidence="1">FAFU-HL-1</strain>
        <tissue evidence="1">Leaf</tissue>
    </source>
</reference>
<protein>
    <submittedName>
        <fullName evidence="1">Uncharacterized protein</fullName>
    </submittedName>
</protein>
<dbReference type="EMBL" id="JADGMS010000016">
    <property type="protein sequence ID" value="KAF9664431.1"/>
    <property type="molecule type" value="Genomic_DNA"/>
</dbReference>
<accession>A0A835MKM6</accession>
<evidence type="ECO:0000313" key="2">
    <source>
        <dbReference type="Proteomes" id="UP000657918"/>
    </source>
</evidence>
<name>A0A835MKM6_9ROSI</name>